<accession>A0ABC8KFC8</accession>
<dbReference type="PANTHER" id="PTHR33109">
    <property type="entry name" value="EPIDERMAL PATTERNING FACTOR-LIKE PROTEIN 4"/>
    <property type="match status" value="1"/>
</dbReference>
<comment type="similarity">
    <text evidence="2 7">Belongs to the plant cysteine rich small secretory peptide family. Epidermal patterning factor subfamily.</text>
</comment>
<keyword evidence="4 7" id="KW-0964">Secreted</keyword>
<keyword evidence="5 7" id="KW-0732">Signal</keyword>
<proteinExistence type="inferred from homology"/>
<evidence type="ECO:0000256" key="2">
    <source>
        <dbReference type="ARBA" id="ARBA00008127"/>
    </source>
</evidence>
<evidence type="ECO:0000256" key="4">
    <source>
        <dbReference type="ARBA" id="ARBA00022525"/>
    </source>
</evidence>
<name>A0ABC8KFC8_ERUVS</name>
<dbReference type="Proteomes" id="UP001642260">
    <property type="component" value="Unassembled WGS sequence"/>
</dbReference>
<feature type="chain" id="PRO_5044528912" description="Epidermal patterning factor-like protein" evidence="7">
    <location>
        <begin position="22"/>
        <end position="118"/>
    </location>
</feature>
<evidence type="ECO:0000256" key="1">
    <source>
        <dbReference type="ARBA" id="ARBA00004613"/>
    </source>
</evidence>
<dbReference type="PANTHER" id="PTHR33109:SF102">
    <property type="entry name" value="EPIDERMAL PATTERNING FACTOR-LIKE PROTEIN 1"/>
    <property type="match status" value="1"/>
</dbReference>
<comment type="function">
    <text evidence="7">Controls stomatal patterning.</text>
</comment>
<organism evidence="8 9">
    <name type="scientific">Eruca vesicaria subsp. sativa</name>
    <name type="common">Garden rocket</name>
    <name type="synonym">Eruca sativa</name>
    <dbReference type="NCBI Taxonomy" id="29727"/>
    <lineage>
        <taxon>Eukaryota</taxon>
        <taxon>Viridiplantae</taxon>
        <taxon>Streptophyta</taxon>
        <taxon>Embryophyta</taxon>
        <taxon>Tracheophyta</taxon>
        <taxon>Spermatophyta</taxon>
        <taxon>Magnoliopsida</taxon>
        <taxon>eudicotyledons</taxon>
        <taxon>Gunneridae</taxon>
        <taxon>Pentapetalae</taxon>
        <taxon>rosids</taxon>
        <taxon>malvids</taxon>
        <taxon>Brassicales</taxon>
        <taxon>Brassicaceae</taxon>
        <taxon>Brassiceae</taxon>
        <taxon>Eruca</taxon>
    </lineage>
</organism>
<dbReference type="GO" id="GO:0010052">
    <property type="term" value="P:guard cell differentiation"/>
    <property type="evidence" value="ECO:0007669"/>
    <property type="project" value="UniProtKB-UniRule"/>
</dbReference>
<sequence length="118" mass="13098">MITIYNLTFLLLVFISPQVSSSLLQPVQPPSSPQVALVEVKARLGSRPPSCHNRCNGCHPCMPTQVPSLPSRSRFTRVGPFSGGFVRPPSSQTTVLGQYSNYKPMDWKCHCHGHFYNP</sequence>
<gene>
    <name evidence="8" type="ORF">ERUC_LOCUS23183</name>
</gene>
<dbReference type="InterPro" id="IPR039455">
    <property type="entry name" value="EPFL"/>
</dbReference>
<reference evidence="8 9" key="1">
    <citation type="submission" date="2022-03" db="EMBL/GenBank/DDBJ databases">
        <authorList>
            <person name="Macdonald S."/>
            <person name="Ahmed S."/>
            <person name="Newling K."/>
        </authorList>
    </citation>
    <scope>NUCLEOTIDE SEQUENCE [LARGE SCALE GENOMIC DNA]</scope>
</reference>
<dbReference type="AlphaFoldDB" id="A0ABC8KFC8"/>
<keyword evidence="6" id="KW-1015">Disulfide bond</keyword>
<evidence type="ECO:0000256" key="3">
    <source>
        <dbReference type="ARBA" id="ARBA00022473"/>
    </source>
</evidence>
<protein>
    <recommendedName>
        <fullName evidence="7">Epidermal patterning factor-like protein</fullName>
    </recommendedName>
</protein>
<dbReference type="EMBL" id="CAKOAT010230710">
    <property type="protein sequence ID" value="CAH8357428.1"/>
    <property type="molecule type" value="Genomic_DNA"/>
</dbReference>
<keyword evidence="3 7" id="KW-0217">Developmental protein</keyword>
<comment type="caution">
    <text evidence="8">The sequence shown here is derived from an EMBL/GenBank/DDBJ whole genome shotgun (WGS) entry which is preliminary data.</text>
</comment>
<evidence type="ECO:0000256" key="5">
    <source>
        <dbReference type="ARBA" id="ARBA00022729"/>
    </source>
</evidence>
<feature type="signal peptide" evidence="7">
    <location>
        <begin position="1"/>
        <end position="21"/>
    </location>
</feature>
<dbReference type="Pfam" id="PF17181">
    <property type="entry name" value="EPF"/>
    <property type="match status" value="1"/>
</dbReference>
<comment type="subcellular location">
    <subcellularLocation>
        <location evidence="1 7">Secreted</location>
    </subcellularLocation>
</comment>
<evidence type="ECO:0000256" key="7">
    <source>
        <dbReference type="RuleBase" id="RU367102"/>
    </source>
</evidence>
<evidence type="ECO:0000256" key="6">
    <source>
        <dbReference type="ARBA" id="ARBA00023157"/>
    </source>
</evidence>
<keyword evidence="9" id="KW-1185">Reference proteome</keyword>
<dbReference type="GO" id="GO:0005576">
    <property type="term" value="C:extracellular region"/>
    <property type="evidence" value="ECO:0007669"/>
    <property type="project" value="UniProtKB-SubCell"/>
</dbReference>
<evidence type="ECO:0000313" key="9">
    <source>
        <dbReference type="Proteomes" id="UP001642260"/>
    </source>
</evidence>
<evidence type="ECO:0000313" key="8">
    <source>
        <dbReference type="EMBL" id="CAH8357428.1"/>
    </source>
</evidence>